<proteinExistence type="predicted"/>
<sequence length="45" mass="5094">MFEQWKNQSQFPSGCVLNKLSLADRDFLPLGLGSGEDWLQGETHL</sequence>
<protein>
    <submittedName>
        <fullName evidence="1">Uncharacterized protein</fullName>
    </submittedName>
</protein>
<reference evidence="1" key="1">
    <citation type="submission" date="2014-11" db="EMBL/GenBank/DDBJ databases">
        <authorList>
            <person name="Amaro Gonzalez C."/>
        </authorList>
    </citation>
    <scope>NUCLEOTIDE SEQUENCE</scope>
</reference>
<organism evidence="1">
    <name type="scientific">Anguilla anguilla</name>
    <name type="common">European freshwater eel</name>
    <name type="synonym">Muraena anguilla</name>
    <dbReference type="NCBI Taxonomy" id="7936"/>
    <lineage>
        <taxon>Eukaryota</taxon>
        <taxon>Metazoa</taxon>
        <taxon>Chordata</taxon>
        <taxon>Craniata</taxon>
        <taxon>Vertebrata</taxon>
        <taxon>Euteleostomi</taxon>
        <taxon>Actinopterygii</taxon>
        <taxon>Neopterygii</taxon>
        <taxon>Teleostei</taxon>
        <taxon>Anguilliformes</taxon>
        <taxon>Anguillidae</taxon>
        <taxon>Anguilla</taxon>
    </lineage>
</organism>
<reference evidence="1" key="2">
    <citation type="journal article" date="2015" name="Fish Shellfish Immunol.">
        <title>Early steps in the European eel (Anguilla anguilla)-Vibrio vulnificus interaction in the gills: Role of the RtxA13 toxin.</title>
        <authorList>
            <person name="Callol A."/>
            <person name="Pajuelo D."/>
            <person name="Ebbesson L."/>
            <person name="Teles M."/>
            <person name="MacKenzie S."/>
            <person name="Amaro C."/>
        </authorList>
    </citation>
    <scope>NUCLEOTIDE SEQUENCE</scope>
</reference>
<evidence type="ECO:0000313" key="1">
    <source>
        <dbReference type="EMBL" id="JAH64949.1"/>
    </source>
</evidence>
<dbReference type="EMBL" id="GBXM01043935">
    <property type="protein sequence ID" value="JAH64642.1"/>
    <property type="molecule type" value="Transcribed_RNA"/>
</dbReference>
<dbReference type="EMBL" id="GBXM01043628">
    <property type="protein sequence ID" value="JAH64949.1"/>
    <property type="molecule type" value="Transcribed_RNA"/>
</dbReference>
<dbReference type="AlphaFoldDB" id="A0A0E9UGE3"/>
<accession>A0A0E9UGE3</accession>
<name>A0A0E9UGE3_ANGAN</name>